<sequence length="336" mass="39404">MMSYRLRKLPQNARQLYETILGMSNIMDKYKDPLDMNTVLDTIDLASIYENVDKRERENGPHSELQYDDLVVKELLHYFKNSFFKWVNKPECPLCHSESNVVGLGGSRFSGSSNPDQVSVVENYQCRECNSRIQFPRVNNPVSLLKTRRGRCGEWVNCFTLILRAMIAEDRDRVRYVWNMEDHVWCEYYSYGLKRWVHLDPCEAVFDEPLLYCNNWNKKMSFVIGYNDNYIIDLSSKYITDSNQIDKSTIIPSLKQLSRFINAINCNKLLRYYKCLDTASQDEKLTKCYNDVIVVLNRELLQLKDHKVTPTMTQELPKGRQTGSSEWTKERGEDGN</sequence>
<dbReference type="AlphaFoldDB" id="A3LTX7"/>
<evidence type="ECO:0000256" key="1">
    <source>
        <dbReference type="ARBA" id="ARBA00009390"/>
    </source>
</evidence>
<evidence type="ECO:0000256" key="5">
    <source>
        <dbReference type="SAM" id="MobiDB-lite"/>
    </source>
</evidence>
<dbReference type="EMBL" id="CP000498">
    <property type="protein sequence ID" value="ABN66489.2"/>
    <property type="molecule type" value="Genomic_DNA"/>
</dbReference>
<dbReference type="OMA" id="NDFFTWI"/>
<gene>
    <name evidence="7" type="ORF">PICST_72128</name>
</gene>
<dbReference type="Gene3D" id="3.10.620.30">
    <property type="match status" value="1"/>
</dbReference>
<keyword evidence="2" id="KW-0479">Metal-binding</keyword>
<evidence type="ECO:0000313" key="7">
    <source>
        <dbReference type="EMBL" id="ABN66489.2"/>
    </source>
</evidence>
<dbReference type="RefSeq" id="XP_001384518.2">
    <property type="nucleotide sequence ID" value="XM_001384481.1"/>
</dbReference>
<dbReference type="KEGG" id="pic:PICST_72128"/>
<keyword evidence="3" id="KW-0862">Zinc</keyword>
<protein>
    <recommendedName>
        <fullName evidence="4">Peptide:N-glycanase 1</fullName>
    </recommendedName>
</protein>
<dbReference type="GO" id="GO:0005829">
    <property type="term" value="C:cytosol"/>
    <property type="evidence" value="ECO:0007669"/>
    <property type="project" value="EnsemblFungi"/>
</dbReference>
<reference evidence="7 8" key="1">
    <citation type="journal article" date="2007" name="Nat. Biotechnol.">
        <title>Genome sequence of the lignocellulose-bioconverting and xylose-fermenting yeast Pichia stipitis.</title>
        <authorList>
            <person name="Jeffries T.W."/>
            <person name="Grigoriev I.V."/>
            <person name="Grimwood J."/>
            <person name="Laplaza J.M."/>
            <person name="Aerts A."/>
            <person name="Salamov A."/>
            <person name="Schmutz J."/>
            <person name="Lindquist E."/>
            <person name="Dehal P."/>
            <person name="Shapiro H."/>
            <person name="Jin Y.S."/>
            <person name="Passoth V."/>
            <person name="Richardson P.M."/>
        </authorList>
    </citation>
    <scope>NUCLEOTIDE SEQUENCE [LARGE SCALE GENOMIC DNA]</scope>
    <source>
        <strain evidence="8">ATCC 58785 / CBS 6054 / NBRC 10063 / NRRL Y-11545</strain>
    </source>
</reference>
<dbReference type="PANTHER" id="PTHR12143">
    <property type="entry name" value="PEPTIDE N-GLYCANASE PNGASE -RELATED"/>
    <property type="match status" value="1"/>
</dbReference>
<dbReference type="GO" id="GO:0005634">
    <property type="term" value="C:nucleus"/>
    <property type="evidence" value="ECO:0007669"/>
    <property type="project" value="EnsemblFungi"/>
</dbReference>
<feature type="domain" description="Transglutaminase-like" evidence="6">
    <location>
        <begin position="144"/>
        <end position="203"/>
    </location>
</feature>
<accession>A3LTX7</accession>
<evidence type="ECO:0000256" key="2">
    <source>
        <dbReference type="ARBA" id="ARBA00022723"/>
    </source>
</evidence>
<evidence type="ECO:0000313" key="8">
    <source>
        <dbReference type="Proteomes" id="UP000002258"/>
    </source>
</evidence>
<dbReference type="InterPro" id="IPR050883">
    <property type="entry name" value="PNGase"/>
</dbReference>
<dbReference type="SUPFAM" id="SSF54001">
    <property type="entry name" value="Cysteine proteinases"/>
    <property type="match status" value="1"/>
</dbReference>
<dbReference type="GO" id="GO:0046872">
    <property type="term" value="F:metal ion binding"/>
    <property type="evidence" value="ECO:0007669"/>
    <property type="project" value="UniProtKB-KW"/>
</dbReference>
<dbReference type="STRING" id="322104.A3LTX7"/>
<dbReference type="InParanoid" id="A3LTX7"/>
<proteinExistence type="inferred from homology"/>
<dbReference type="eggNOG" id="KOG0909">
    <property type="taxonomic scope" value="Eukaryota"/>
</dbReference>
<dbReference type="OrthoDB" id="409136at2759"/>
<dbReference type="PANTHER" id="PTHR12143:SF19">
    <property type="entry name" value="PEPTIDE-N(4)-(N-ACETYL-BETA-GLUCOSAMINYL)ASPARAGINE AMIDASE"/>
    <property type="match status" value="1"/>
</dbReference>
<dbReference type="HOGENOM" id="CLU_031058_0_1_1"/>
<keyword evidence="8" id="KW-1185">Reference proteome</keyword>
<organism evidence="7 8">
    <name type="scientific">Scheffersomyces stipitis (strain ATCC 58785 / CBS 6054 / NBRC 10063 / NRRL Y-11545)</name>
    <name type="common">Yeast</name>
    <name type="synonym">Pichia stipitis</name>
    <dbReference type="NCBI Taxonomy" id="322104"/>
    <lineage>
        <taxon>Eukaryota</taxon>
        <taxon>Fungi</taxon>
        <taxon>Dikarya</taxon>
        <taxon>Ascomycota</taxon>
        <taxon>Saccharomycotina</taxon>
        <taxon>Pichiomycetes</taxon>
        <taxon>Debaryomycetaceae</taxon>
        <taxon>Scheffersomyces</taxon>
    </lineage>
</organism>
<dbReference type="GO" id="GO:0120125">
    <property type="term" value="C:PNGase complex"/>
    <property type="evidence" value="ECO:0007669"/>
    <property type="project" value="EnsemblFungi"/>
</dbReference>
<dbReference type="SMART" id="SM00460">
    <property type="entry name" value="TGc"/>
    <property type="match status" value="1"/>
</dbReference>
<dbReference type="Pfam" id="PF01841">
    <property type="entry name" value="Transglut_core"/>
    <property type="match status" value="1"/>
</dbReference>
<name>A3LTX7_PICST</name>
<dbReference type="GO" id="GO:0006515">
    <property type="term" value="P:protein quality control for misfolded or incompletely synthesized proteins"/>
    <property type="evidence" value="ECO:0007669"/>
    <property type="project" value="EnsemblFungi"/>
</dbReference>
<dbReference type="Gene3D" id="2.20.25.10">
    <property type="match status" value="1"/>
</dbReference>
<dbReference type="FunCoup" id="A3LTX7">
    <property type="interactions" value="101"/>
</dbReference>
<comment type="similarity">
    <text evidence="1">Belongs to the transglutaminase-like superfamily. PNGase family.</text>
</comment>
<dbReference type="GO" id="GO:0097466">
    <property type="term" value="P:ubiquitin-dependent glycoprotein ERAD pathway"/>
    <property type="evidence" value="ECO:0007669"/>
    <property type="project" value="EnsemblFungi"/>
</dbReference>
<dbReference type="Proteomes" id="UP000002258">
    <property type="component" value="Chromosome 4"/>
</dbReference>
<dbReference type="GO" id="GO:0000224">
    <property type="term" value="F:peptide-N4-(N-acetyl-beta-glucosaminyl)asparagine amidase activity"/>
    <property type="evidence" value="ECO:0007669"/>
    <property type="project" value="EnsemblFungi"/>
</dbReference>
<dbReference type="InterPro" id="IPR002931">
    <property type="entry name" value="Transglutaminase-like"/>
</dbReference>
<feature type="region of interest" description="Disordered" evidence="5">
    <location>
        <begin position="311"/>
        <end position="336"/>
    </location>
</feature>
<dbReference type="GeneID" id="4838931"/>
<feature type="compositionally biased region" description="Basic and acidic residues" evidence="5">
    <location>
        <begin position="327"/>
        <end position="336"/>
    </location>
</feature>
<evidence type="ECO:0000256" key="3">
    <source>
        <dbReference type="ARBA" id="ARBA00022833"/>
    </source>
</evidence>
<dbReference type="InterPro" id="IPR038765">
    <property type="entry name" value="Papain-like_cys_pep_sf"/>
</dbReference>
<evidence type="ECO:0000256" key="4">
    <source>
        <dbReference type="ARBA" id="ARBA00032858"/>
    </source>
</evidence>
<evidence type="ECO:0000259" key="6">
    <source>
        <dbReference type="SMART" id="SM00460"/>
    </source>
</evidence>